<dbReference type="AlphaFoldDB" id="A0A067TIS1"/>
<keyword evidence="1" id="KW-1133">Transmembrane helix</keyword>
<feature type="transmembrane region" description="Helical" evidence="1">
    <location>
        <begin position="466"/>
        <end position="488"/>
    </location>
</feature>
<dbReference type="HOGENOM" id="CLU_022883_6_1_1"/>
<dbReference type="Proteomes" id="UP000027222">
    <property type="component" value="Unassembled WGS sequence"/>
</dbReference>
<feature type="transmembrane region" description="Helical" evidence="1">
    <location>
        <begin position="392"/>
        <end position="412"/>
    </location>
</feature>
<protein>
    <submittedName>
        <fullName evidence="3">Uncharacterized protein</fullName>
    </submittedName>
</protein>
<gene>
    <name evidence="3" type="ORF">GALMADRAFT_134537</name>
</gene>
<keyword evidence="1" id="KW-0812">Transmembrane</keyword>
<proteinExistence type="predicted"/>
<organism evidence="3 4">
    <name type="scientific">Galerina marginata (strain CBS 339.88)</name>
    <dbReference type="NCBI Taxonomy" id="685588"/>
    <lineage>
        <taxon>Eukaryota</taxon>
        <taxon>Fungi</taxon>
        <taxon>Dikarya</taxon>
        <taxon>Basidiomycota</taxon>
        <taxon>Agaricomycotina</taxon>
        <taxon>Agaricomycetes</taxon>
        <taxon>Agaricomycetidae</taxon>
        <taxon>Agaricales</taxon>
        <taxon>Agaricineae</taxon>
        <taxon>Strophariaceae</taxon>
        <taxon>Galerina</taxon>
    </lineage>
</organism>
<keyword evidence="2" id="KW-0732">Signal</keyword>
<evidence type="ECO:0000256" key="1">
    <source>
        <dbReference type="SAM" id="Phobius"/>
    </source>
</evidence>
<keyword evidence="1" id="KW-0472">Membrane</keyword>
<name>A0A067TIS1_GALM3</name>
<dbReference type="OrthoDB" id="9451547at2759"/>
<reference evidence="4" key="1">
    <citation type="journal article" date="2014" name="Proc. Natl. Acad. Sci. U.S.A.">
        <title>Extensive sampling of basidiomycete genomes demonstrates inadequacy of the white-rot/brown-rot paradigm for wood decay fungi.</title>
        <authorList>
            <person name="Riley R."/>
            <person name="Salamov A.A."/>
            <person name="Brown D.W."/>
            <person name="Nagy L.G."/>
            <person name="Floudas D."/>
            <person name="Held B.W."/>
            <person name="Levasseur A."/>
            <person name="Lombard V."/>
            <person name="Morin E."/>
            <person name="Otillar R."/>
            <person name="Lindquist E.A."/>
            <person name="Sun H."/>
            <person name="LaButti K.M."/>
            <person name="Schmutz J."/>
            <person name="Jabbour D."/>
            <person name="Luo H."/>
            <person name="Baker S.E."/>
            <person name="Pisabarro A.G."/>
            <person name="Walton J.D."/>
            <person name="Blanchette R.A."/>
            <person name="Henrissat B."/>
            <person name="Martin F."/>
            <person name="Cullen D."/>
            <person name="Hibbett D.S."/>
            <person name="Grigoriev I.V."/>
        </authorList>
    </citation>
    <scope>NUCLEOTIDE SEQUENCE [LARGE SCALE GENOMIC DNA]</scope>
    <source>
        <strain evidence="4">CBS 339.88</strain>
    </source>
</reference>
<evidence type="ECO:0000313" key="4">
    <source>
        <dbReference type="Proteomes" id="UP000027222"/>
    </source>
</evidence>
<feature type="signal peptide" evidence="2">
    <location>
        <begin position="1"/>
        <end position="18"/>
    </location>
</feature>
<feature type="transmembrane region" description="Helical" evidence="1">
    <location>
        <begin position="184"/>
        <end position="205"/>
    </location>
</feature>
<evidence type="ECO:0000256" key="2">
    <source>
        <dbReference type="SAM" id="SignalP"/>
    </source>
</evidence>
<dbReference type="EMBL" id="KL142369">
    <property type="protein sequence ID" value="KDR83026.1"/>
    <property type="molecule type" value="Genomic_DNA"/>
</dbReference>
<feature type="chain" id="PRO_5001649395" evidence="2">
    <location>
        <begin position="19"/>
        <end position="522"/>
    </location>
</feature>
<dbReference type="PANTHER" id="PTHR35043">
    <property type="entry name" value="TRANSCRIPTION FACTOR DOMAIN-CONTAINING PROTEIN"/>
    <property type="match status" value="1"/>
</dbReference>
<evidence type="ECO:0000313" key="3">
    <source>
        <dbReference type="EMBL" id="KDR83026.1"/>
    </source>
</evidence>
<feature type="transmembrane region" description="Helical" evidence="1">
    <location>
        <begin position="50"/>
        <end position="69"/>
    </location>
</feature>
<feature type="transmembrane region" description="Helical" evidence="1">
    <location>
        <begin position="424"/>
        <end position="446"/>
    </location>
</feature>
<sequence length="522" mass="59614">MLLVLLSLISVVLPYAKTAATPENWTSLQELNLRAAEPDAQCTCPNTRTLAGVIWSCLATIFVCTWVTIHSNLPPPGEKKWRTIVRGFKSMFWGLIGPELTLTWSIRQWLSAREISREYKDRGWTMTHGFFLIMGGFVLVKGEEDLGTVSVELFKELKEEIEFPSLTREEIEDKSKGDHLTKGLVVIQVLWFIIQSIARGVLGLALTELELLTLAFASLNAAMYYFWWYKPLSVQVRVPIHLKPSSEFMHKRELQRTGGITDIDLVSRDIADVLEEISEIQHKNKPQLELPPWLPGLWISFRKRVKKFKRLILRQIDHVRMRIRQDLRDHNIAFVLLFKWPIAVPTSILFDFLQDMDDLMGSSDSKSIFVKPGSNRVPVFYSPSLSRPRTNLMVLLFGLYGTGFGALHCIAWDFQFPTNTEQRMWRILSLFITIAPLATSIIYCTAEGLGRSEDLEKFLDSEDTSISISNGILLLFVLPAATSMLLYIPARLILLFQAFFSLRKLPPGALIDIDWGDFLPHL</sequence>
<accession>A0A067TIS1</accession>
<dbReference type="PANTHER" id="PTHR35043:SF7">
    <property type="entry name" value="TRANSCRIPTION FACTOR DOMAIN-CONTAINING PROTEIN"/>
    <property type="match status" value="1"/>
</dbReference>
<feature type="transmembrane region" description="Helical" evidence="1">
    <location>
        <begin position="211"/>
        <end position="229"/>
    </location>
</feature>
<keyword evidence="4" id="KW-1185">Reference proteome</keyword>
<dbReference type="STRING" id="685588.A0A067TIS1"/>
<feature type="transmembrane region" description="Helical" evidence="1">
    <location>
        <begin position="331"/>
        <end position="350"/>
    </location>
</feature>